<keyword evidence="2" id="KW-1185">Reference proteome</keyword>
<dbReference type="Proteomes" id="UP000279799">
    <property type="component" value="Chromosome"/>
</dbReference>
<dbReference type="RefSeq" id="WP_126600033.1">
    <property type="nucleotide sequence ID" value="NZ_LR134510.1"/>
</dbReference>
<dbReference type="AlphaFoldDB" id="A0A448TV46"/>
<name>A0A448TV46_9PAST</name>
<evidence type="ECO:0000313" key="2">
    <source>
        <dbReference type="Proteomes" id="UP000279799"/>
    </source>
</evidence>
<gene>
    <name evidence="1" type="ORF">NCTC12871_01289</name>
</gene>
<dbReference type="KEGG" id="adp:NCTC12871_01289"/>
<proteinExistence type="predicted"/>
<dbReference type="EMBL" id="LR134510">
    <property type="protein sequence ID" value="VEJ09803.1"/>
    <property type="molecule type" value="Genomic_DNA"/>
</dbReference>
<protein>
    <submittedName>
        <fullName evidence="1">Uncharacterized protein</fullName>
    </submittedName>
</protein>
<evidence type="ECO:0000313" key="1">
    <source>
        <dbReference type="EMBL" id="VEJ09803.1"/>
    </source>
</evidence>
<organism evidence="1 2">
    <name type="scientific">Actinobacillus delphinicola</name>
    <dbReference type="NCBI Taxonomy" id="51161"/>
    <lineage>
        <taxon>Bacteria</taxon>
        <taxon>Pseudomonadati</taxon>
        <taxon>Pseudomonadota</taxon>
        <taxon>Gammaproteobacteria</taxon>
        <taxon>Pasteurellales</taxon>
        <taxon>Pasteurellaceae</taxon>
        <taxon>Actinobacillus</taxon>
    </lineage>
</organism>
<dbReference type="OrthoDB" id="5681501at2"/>
<sequence>MRKMTRKECVARLLLDYPHGITEGDIIKAYHFLNGRNEANRIEQLLGISLQRTTVEGITGSRYTRYAIGNKEDASKVLRYSNQLTAKRKGTPIHESTLSKFY</sequence>
<reference evidence="1 2" key="1">
    <citation type="submission" date="2018-12" db="EMBL/GenBank/DDBJ databases">
        <authorList>
            <consortium name="Pathogen Informatics"/>
        </authorList>
    </citation>
    <scope>NUCLEOTIDE SEQUENCE [LARGE SCALE GENOMIC DNA]</scope>
    <source>
        <strain evidence="1 2">NCTC12871</strain>
    </source>
</reference>
<accession>A0A448TV46</accession>